<name>A0A9J6RR71_9GAMM</name>
<feature type="transmembrane region" description="Helical" evidence="1">
    <location>
        <begin position="43"/>
        <end position="66"/>
    </location>
</feature>
<accession>A0A9J6RR71</accession>
<keyword evidence="3" id="KW-1185">Reference proteome</keyword>
<feature type="transmembrane region" description="Helical" evidence="1">
    <location>
        <begin position="12"/>
        <end position="31"/>
    </location>
</feature>
<sequence>MISIFKSGHKRTIFLALLATFTFVGAAIFMFDVDKKELFEFFVVSVFGLGLIILAALLLTALRLLLRRFF</sequence>
<reference evidence="2 3" key="1">
    <citation type="submission" date="2022-12" db="EMBL/GenBank/DDBJ databases">
        <title>Dasania phycosphaerae sp. nov., isolated from particulate material of the south coast of Korea.</title>
        <authorList>
            <person name="Jiang Y."/>
        </authorList>
    </citation>
    <scope>NUCLEOTIDE SEQUENCE [LARGE SCALE GENOMIC DNA]</scope>
    <source>
        <strain evidence="2 3">GY-19</strain>
    </source>
</reference>
<dbReference type="Proteomes" id="UP001069090">
    <property type="component" value="Unassembled WGS sequence"/>
</dbReference>
<dbReference type="EMBL" id="JAPTGG010000019">
    <property type="protein sequence ID" value="MCZ0866964.1"/>
    <property type="molecule type" value="Genomic_DNA"/>
</dbReference>
<keyword evidence="1" id="KW-0812">Transmembrane</keyword>
<evidence type="ECO:0000256" key="1">
    <source>
        <dbReference type="SAM" id="Phobius"/>
    </source>
</evidence>
<dbReference type="AlphaFoldDB" id="A0A9J6RR71"/>
<evidence type="ECO:0000313" key="2">
    <source>
        <dbReference type="EMBL" id="MCZ0866964.1"/>
    </source>
</evidence>
<dbReference type="RefSeq" id="WP_258332914.1">
    <property type="nucleotide sequence ID" value="NZ_JAPTGG010000019.1"/>
</dbReference>
<organism evidence="2 3">
    <name type="scientific">Dasania phycosphaerae</name>
    <dbReference type="NCBI Taxonomy" id="2950436"/>
    <lineage>
        <taxon>Bacteria</taxon>
        <taxon>Pseudomonadati</taxon>
        <taxon>Pseudomonadota</taxon>
        <taxon>Gammaproteobacteria</taxon>
        <taxon>Cellvibrionales</taxon>
        <taxon>Spongiibacteraceae</taxon>
        <taxon>Dasania</taxon>
    </lineage>
</organism>
<gene>
    <name evidence="2" type="ORF">O0V09_17300</name>
</gene>
<evidence type="ECO:0000313" key="3">
    <source>
        <dbReference type="Proteomes" id="UP001069090"/>
    </source>
</evidence>
<protein>
    <submittedName>
        <fullName evidence="2">Uncharacterized protein</fullName>
    </submittedName>
</protein>
<keyword evidence="1" id="KW-0472">Membrane</keyword>
<keyword evidence="1" id="KW-1133">Transmembrane helix</keyword>
<proteinExistence type="predicted"/>
<comment type="caution">
    <text evidence="2">The sequence shown here is derived from an EMBL/GenBank/DDBJ whole genome shotgun (WGS) entry which is preliminary data.</text>
</comment>